<dbReference type="EMBL" id="JAEAOA010000587">
    <property type="protein sequence ID" value="KAK3610625.1"/>
    <property type="molecule type" value="Genomic_DNA"/>
</dbReference>
<dbReference type="InterPro" id="IPR036423">
    <property type="entry name" value="SOD-like_Cu/Zn_dom_sf"/>
</dbReference>
<dbReference type="InterPro" id="IPR001424">
    <property type="entry name" value="SOD_Cu_Zn_dom"/>
</dbReference>
<comment type="caution">
    <text evidence="4">The sequence shown here is derived from an EMBL/GenBank/DDBJ whole genome shotgun (WGS) entry which is preliminary data.</text>
</comment>
<sequence length="352" mass="38980">MHYLYKRTWIGNNAHKLLSSETVKMKLSCILLLVFVVCVPLAARKPKKPGKPSSKDDFQDEIEDLQEQVRELQAQVATITAKATGPPDDSNVQVGNIHIHLHGKDDHMMSTADDPNDKHIHLHMHVDGCPGHDHDDDHHQHRHKHWPKGHNNSSGGNSSLDKYVFENDHDEIHAHCDFIPNIDLPEAERENPHGYVHFSQKLSGGPVEVDVHVDGFNVHDSPGGVHEHAMHVHEGSDPENGCDHLRGHFNPHQAFHGGRSAAVRHMGDLGNIKVDYRGNVHTEFKDSGISLKEPNSIIGRSVVIHSMPDDLGLGTGDSRKHGNAGSRVTCCRITKVSGDVIDDVADGHDHED</sequence>
<gene>
    <name evidence="4" type="ORF">CHS0354_009089</name>
</gene>
<dbReference type="InterPro" id="IPR024134">
    <property type="entry name" value="SOD_Cu/Zn_/chaperone"/>
</dbReference>
<dbReference type="PRINTS" id="PR00068">
    <property type="entry name" value="CUZNDISMTASE"/>
</dbReference>
<dbReference type="GO" id="GO:0005507">
    <property type="term" value="F:copper ion binding"/>
    <property type="evidence" value="ECO:0007669"/>
    <property type="project" value="InterPro"/>
</dbReference>
<feature type="coiled-coil region" evidence="1">
    <location>
        <begin position="55"/>
        <end position="82"/>
    </location>
</feature>
<keyword evidence="1" id="KW-0175">Coiled coil</keyword>
<proteinExistence type="predicted"/>
<dbReference type="SUPFAM" id="SSF49329">
    <property type="entry name" value="Cu,Zn superoxide dismutase-like"/>
    <property type="match status" value="1"/>
</dbReference>
<dbReference type="Gene3D" id="2.60.40.200">
    <property type="entry name" value="Superoxide dismutase, copper/zinc binding domain"/>
    <property type="match status" value="1"/>
</dbReference>
<dbReference type="GO" id="GO:0006801">
    <property type="term" value="P:superoxide metabolic process"/>
    <property type="evidence" value="ECO:0007669"/>
    <property type="project" value="InterPro"/>
</dbReference>
<dbReference type="PANTHER" id="PTHR10003">
    <property type="entry name" value="SUPEROXIDE DISMUTASE CU-ZN -RELATED"/>
    <property type="match status" value="1"/>
</dbReference>
<protein>
    <recommendedName>
        <fullName evidence="3">Superoxide dismutase copper/zinc binding domain-containing protein</fullName>
    </recommendedName>
</protein>
<feature type="region of interest" description="Disordered" evidence="2">
    <location>
        <begin position="131"/>
        <end position="161"/>
    </location>
</feature>
<reference evidence="4" key="3">
    <citation type="submission" date="2023-05" db="EMBL/GenBank/DDBJ databases">
        <authorList>
            <person name="Smith C.H."/>
        </authorList>
    </citation>
    <scope>NUCLEOTIDE SEQUENCE</scope>
    <source>
        <strain evidence="4">CHS0354</strain>
        <tissue evidence="4">Mantle</tissue>
    </source>
</reference>
<organism evidence="4 5">
    <name type="scientific">Potamilus streckersoni</name>
    <dbReference type="NCBI Taxonomy" id="2493646"/>
    <lineage>
        <taxon>Eukaryota</taxon>
        <taxon>Metazoa</taxon>
        <taxon>Spiralia</taxon>
        <taxon>Lophotrochozoa</taxon>
        <taxon>Mollusca</taxon>
        <taxon>Bivalvia</taxon>
        <taxon>Autobranchia</taxon>
        <taxon>Heteroconchia</taxon>
        <taxon>Palaeoheterodonta</taxon>
        <taxon>Unionida</taxon>
        <taxon>Unionoidea</taxon>
        <taxon>Unionidae</taxon>
        <taxon>Ambleminae</taxon>
        <taxon>Lampsilini</taxon>
        <taxon>Potamilus</taxon>
    </lineage>
</organism>
<accession>A0AAE0THU7</accession>
<reference evidence="4" key="2">
    <citation type="journal article" date="2021" name="Genome Biol. Evol.">
        <title>Developing a high-quality reference genome for a parasitic bivalve with doubly uniparental inheritance (Bivalvia: Unionida).</title>
        <authorList>
            <person name="Smith C.H."/>
        </authorList>
    </citation>
    <scope>NUCLEOTIDE SEQUENCE</scope>
    <source>
        <strain evidence="4">CHS0354</strain>
        <tissue evidence="4">Mantle</tissue>
    </source>
</reference>
<feature type="domain" description="Superoxide dismutase copper/zinc binding" evidence="3">
    <location>
        <begin position="193"/>
        <end position="333"/>
    </location>
</feature>
<evidence type="ECO:0000259" key="3">
    <source>
        <dbReference type="Pfam" id="PF00080"/>
    </source>
</evidence>
<reference evidence="4" key="1">
    <citation type="journal article" date="2021" name="Genome Biol. Evol.">
        <title>A High-Quality Reference Genome for a Parasitic Bivalve with Doubly Uniparental Inheritance (Bivalvia: Unionida).</title>
        <authorList>
            <person name="Smith C.H."/>
        </authorList>
    </citation>
    <scope>NUCLEOTIDE SEQUENCE</scope>
    <source>
        <strain evidence="4">CHS0354</strain>
    </source>
</reference>
<dbReference type="Proteomes" id="UP001195483">
    <property type="component" value="Unassembled WGS sequence"/>
</dbReference>
<dbReference type="AlphaFoldDB" id="A0AAE0THU7"/>
<dbReference type="Pfam" id="PF00080">
    <property type="entry name" value="Sod_Cu"/>
    <property type="match status" value="1"/>
</dbReference>
<evidence type="ECO:0000313" key="5">
    <source>
        <dbReference type="Proteomes" id="UP001195483"/>
    </source>
</evidence>
<evidence type="ECO:0000256" key="1">
    <source>
        <dbReference type="SAM" id="Coils"/>
    </source>
</evidence>
<name>A0AAE0THU7_9BIVA</name>
<evidence type="ECO:0000313" key="4">
    <source>
        <dbReference type="EMBL" id="KAK3610625.1"/>
    </source>
</evidence>
<keyword evidence="5" id="KW-1185">Reference proteome</keyword>
<feature type="compositionally biased region" description="Low complexity" evidence="2">
    <location>
        <begin position="149"/>
        <end position="159"/>
    </location>
</feature>
<evidence type="ECO:0000256" key="2">
    <source>
        <dbReference type="SAM" id="MobiDB-lite"/>
    </source>
</evidence>
<dbReference type="CDD" id="cd00305">
    <property type="entry name" value="Cu-Zn_Superoxide_Dismutase"/>
    <property type="match status" value="1"/>
</dbReference>